<reference evidence="2 3" key="1">
    <citation type="journal article" date="2015" name="Stand. Genomic Sci.">
        <title>Genomic Encyclopedia of Bacterial and Archaeal Type Strains, Phase III: the genomes of soil and plant-associated and newly described type strains.</title>
        <authorList>
            <person name="Whitman W.B."/>
            <person name="Woyke T."/>
            <person name="Klenk H.P."/>
            <person name="Zhou Y."/>
            <person name="Lilburn T.G."/>
            <person name="Beck B.J."/>
            <person name="De Vos P."/>
            <person name="Vandamme P."/>
            <person name="Eisen J.A."/>
            <person name="Garrity G."/>
            <person name="Hugenholtz P."/>
            <person name="Kyrpides N.C."/>
        </authorList>
    </citation>
    <scope>NUCLEOTIDE SEQUENCE [LARGE SCALE GENOMIC DNA]</scope>
    <source>
        <strain evidence="2 3">CGMCC 1.10685</strain>
    </source>
</reference>
<evidence type="ECO:0000313" key="3">
    <source>
        <dbReference type="Proteomes" id="UP000315112"/>
    </source>
</evidence>
<name>A0A562PKQ8_9BURK</name>
<organism evidence="2 3">
    <name type="scientific">Pseudoduganella flava</name>
    <dbReference type="NCBI Taxonomy" id="871742"/>
    <lineage>
        <taxon>Bacteria</taxon>
        <taxon>Pseudomonadati</taxon>
        <taxon>Pseudomonadota</taxon>
        <taxon>Betaproteobacteria</taxon>
        <taxon>Burkholderiales</taxon>
        <taxon>Oxalobacteraceae</taxon>
        <taxon>Telluria group</taxon>
        <taxon>Pseudoduganella</taxon>
    </lineage>
</organism>
<evidence type="ECO:0000313" key="2">
    <source>
        <dbReference type="EMBL" id="TWI44903.1"/>
    </source>
</evidence>
<dbReference type="Proteomes" id="UP000315112">
    <property type="component" value="Unassembled WGS sequence"/>
</dbReference>
<gene>
    <name evidence="1" type="ORF">GO485_27140</name>
    <name evidence="2" type="ORF">IP92_04078</name>
</gene>
<protein>
    <submittedName>
        <fullName evidence="2">Uncharacterized protein</fullName>
    </submittedName>
</protein>
<reference evidence="1 4" key="3">
    <citation type="submission" date="2019-12" db="EMBL/GenBank/DDBJ databases">
        <title>Draft Genome Sequences of Six Type Strains of the Genus Massilia.</title>
        <authorList>
            <person name="Miess H."/>
            <person name="Frediansyah A."/>
            <person name="Goeker M."/>
            <person name="Gross H."/>
        </authorList>
    </citation>
    <scope>NUCLEOTIDE SEQUENCE [LARGE SCALE GENOMIC DNA]</scope>
    <source>
        <strain evidence="1 4">DSM 26639</strain>
    </source>
</reference>
<reference evidence="2" key="2">
    <citation type="submission" date="2019-07" db="EMBL/GenBank/DDBJ databases">
        <authorList>
            <person name="Whitman W."/>
            <person name="Huntemann M."/>
            <person name="Clum A."/>
            <person name="Pillay M."/>
            <person name="Palaniappan K."/>
            <person name="Varghese N."/>
            <person name="Mikhailova N."/>
            <person name="Stamatis D."/>
            <person name="Reddy T."/>
            <person name="Daum C."/>
            <person name="Shapiro N."/>
            <person name="Ivanova N."/>
            <person name="Kyrpides N."/>
            <person name="Woyke T."/>
        </authorList>
    </citation>
    <scope>NUCLEOTIDE SEQUENCE</scope>
    <source>
        <strain evidence="2">CGMCC 1.10685</strain>
    </source>
</reference>
<evidence type="ECO:0000313" key="4">
    <source>
        <dbReference type="Proteomes" id="UP000437862"/>
    </source>
</evidence>
<dbReference type="OrthoDB" id="278697at2"/>
<sequence>MVITNERLRAAFLTPRMACYFAHKLPHLDPAELIARIEETLKFLNIAVYCTGNIPVTRDIDDIWHLWILETQEYQRLCGLLQGRSFIHHTSNVYLRCGGDEAVPPEQDVEEKLAALAMYVKNYGPLRADRVRYWKFAAYLVDDCGWSLEQLNGFLAPAEVPEAATA</sequence>
<dbReference type="EMBL" id="CP046904">
    <property type="protein sequence ID" value="QGZ42346.1"/>
    <property type="molecule type" value="Genomic_DNA"/>
</dbReference>
<evidence type="ECO:0000313" key="1">
    <source>
        <dbReference type="EMBL" id="QGZ42346.1"/>
    </source>
</evidence>
<dbReference type="AlphaFoldDB" id="A0A562PKQ8"/>
<keyword evidence="4" id="KW-1185">Reference proteome</keyword>
<dbReference type="RefSeq" id="WP_145878463.1">
    <property type="nucleotide sequence ID" value="NZ_CP046904.1"/>
</dbReference>
<accession>A0A562PKQ8</accession>
<dbReference type="EMBL" id="VLKW01000008">
    <property type="protein sequence ID" value="TWI44903.1"/>
    <property type="molecule type" value="Genomic_DNA"/>
</dbReference>
<dbReference type="Proteomes" id="UP000437862">
    <property type="component" value="Chromosome"/>
</dbReference>
<proteinExistence type="predicted"/>